<evidence type="ECO:0000256" key="3">
    <source>
        <dbReference type="ARBA" id="ARBA00022475"/>
    </source>
</evidence>
<evidence type="ECO:0000256" key="2">
    <source>
        <dbReference type="ARBA" id="ARBA00022448"/>
    </source>
</evidence>
<evidence type="ECO:0000313" key="11">
    <source>
        <dbReference type="Proteomes" id="UP000323300"/>
    </source>
</evidence>
<evidence type="ECO:0000313" key="10">
    <source>
        <dbReference type="EMBL" id="SFK27951.1"/>
    </source>
</evidence>
<dbReference type="GO" id="GO:0005886">
    <property type="term" value="C:plasma membrane"/>
    <property type="evidence" value="ECO:0007669"/>
    <property type="project" value="UniProtKB-SubCell"/>
</dbReference>
<feature type="transmembrane region" description="Helical" evidence="8">
    <location>
        <begin position="230"/>
        <end position="250"/>
    </location>
</feature>
<dbReference type="EMBL" id="FOSL01000004">
    <property type="protein sequence ID" value="SFK27951.1"/>
    <property type="molecule type" value="Genomic_DNA"/>
</dbReference>
<dbReference type="SUPFAM" id="SSF161098">
    <property type="entry name" value="MetI-like"/>
    <property type="match status" value="1"/>
</dbReference>
<dbReference type="PANTHER" id="PTHR43357:SF4">
    <property type="entry name" value="INNER MEMBRANE ABC TRANSPORTER PERMEASE PROTEIN YDCV"/>
    <property type="match status" value="1"/>
</dbReference>
<dbReference type="OrthoDB" id="8156137at2"/>
<feature type="transmembrane region" description="Helical" evidence="8">
    <location>
        <begin position="9"/>
        <end position="30"/>
    </location>
</feature>
<name>A0A1I3Y9M3_9HYPH</name>
<evidence type="ECO:0000256" key="8">
    <source>
        <dbReference type="RuleBase" id="RU363032"/>
    </source>
</evidence>
<dbReference type="Gene3D" id="1.10.3720.10">
    <property type="entry name" value="MetI-like"/>
    <property type="match status" value="1"/>
</dbReference>
<evidence type="ECO:0000256" key="5">
    <source>
        <dbReference type="ARBA" id="ARBA00022692"/>
    </source>
</evidence>
<sequence length="267" mass="29252">MSERLLRRFYFFLVGLFLAAPLVVVAGVSVNEKQDLAFPPKGFSLAWYGQIFTNPEWRLALIHSVTLAVCSAAIAVAIALPLSWFLWRRIAPWANIFQVLGLAPFILPPVITALGFLTFWATVGLFGQFFTAIISHAIFFVTLPLVTLSLGFASIDRSLVEAASTMGADDRTVLKTVVLPLILPYLVSGYAFAFVLSLNEYIVAYMTIGFTTETLPIKIFNALRYGYTPTMASVSVFFVAIAALVFGLIAKFGDIRRLLGAMSSDAN</sequence>
<dbReference type="AlphaFoldDB" id="A0A1I3Y9M3"/>
<feature type="domain" description="ABC transmembrane type-1" evidence="9">
    <location>
        <begin position="61"/>
        <end position="250"/>
    </location>
</feature>
<dbReference type="RefSeq" id="WP_149759943.1">
    <property type="nucleotide sequence ID" value="NZ_BSPE01000007.1"/>
</dbReference>
<keyword evidence="7 8" id="KW-0472">Membrane</keyword>
<protein>
    <submittedName>
        <fullName evidence="10">Putative spermidine/putrescine transport system permease protein</fullName>
    </submittedName>
</protein>
<feature type="transmembrane region" description="Helical" evidence="8">
    <location>
        <begin position="61"/>
        <end position="87"/>
    </location>
</feature>
<evidence type="ECO:0000256" key="4">
    <source>
        <dbReference type="ARBA" id="ARBA00022519"/>
    </source>
</evidence>
<dbReference type="InterPro" id="IPR035906">
    <property type="entry name" value="MetI-like_sf"/>
</dbReference>
<evidence type="ECO:0000256" key="6">
    <source>
        <dbReference type="ARBA" id="ARBA00022989"/>
    </source>
</evidence>
<evidence type="ECO:0000256" key="1">
    <source>
        <dbReference type="ARBA" id="ARBA00004429"/>
    </source>
</evidence>
<keyword evidence="5 8" id="KW-0812">Transmembrane</keyword>
<dbReference type="GO" id="GO:0055085">
    <property type="term" value="P:transmembrane transport"/>
    <property type="evidence" value="ECO:0007669"/>
    <property type="project" value="InterPro"/>
</dbReference>
<dbReference type="PANTHER" id="PTHR43357">
    <property type="entry name" value="INNER MEMBRANE ABC TRANSPORTER PERMEASE PROTEIN YDCV"/>
    <property type="match status" value="1"/>
</dbReference>
<evidence type="ECO:0000256" key="7">
    <source>
        <dbReference type="ARBA" id="ARBA00023136"/>
    </source>
</evidence>
<dbReference type="PROSITE" id="PS50928">
    <property type="entry name" value="ABC_TM1"/>
    <property type="match status" value="1"/>
</dbReference>
<keyword evidence="4" id="KW-0997">Cell inner membrane</keyword>
<keyword evidence="3" id="KW-1003">Cell membrane</keyword>
<proteinExistence type="inferred from homology"/>
<dbReference type="InterPro" id="IPR000515">
    <property type="entry name" value="MetI-like"/>
</dbReference>
<feature type="transmembrane region" description="Helical" evidence="8">
    <location>
        <begin position="129"/>
        <end position="155"/>
    </location>
</feature>
<dbReference type="Proteomes" id="UP000323300">
    <property type="component" value="Unassembled WGS sequence"/>
</dbReference>
<reference evidence="10 11" key="1">
    <citation type="submission" date="2016-10" db="EMBL/GenBank/DDBJ databases">
        <authorList>
            <person name="Varghese N."/>
            <person name="Submissions S."/>
        </authorList>
    </citation>
    <scope>NUCLEOTIDE SEQUENCE [LARGE SCALE GENOMIC DNA]</scope>
    <source>
        <strain evidence="10 11">DSM 21822</strain>
    </source>
</reference>
<organism evidence="10 11">
    <name type="scientific">Neomesorhizobium albiziae</name>
    <dbReference type="NCBI Taxonomy" id="335020"/>
    <lineage>
        <taxon>Bacteria</taxon>
        <taxon>Pseudomonadati</taxon>
        <taxon>Pseudomonadota</taxon>
        <taxon>Alphaproteobacteria</taxon>
        <taxon>Hyphomicrobiales</taxon>
        <taxon>Phyllobacteriaceae</taxon>
        <taxon>Neomesorhizobium</taxon>
    </lineage>
</organism>
<feature type="transmembrane region" description="Helical" evidence="8">
    <location>
        <begin position="99"/>
        <end position="123"/>
    </location>
</feature>
<dbReference type="CDD" id="cd06261">
    <property type="entry name" value="TM_PBP2"/>
    <property type="match status" value="1"/>
</dbReference>
<comment type="similarity">
    <text evidence="8">Belongs to the binding-protein-dependent transport system permease family.</text>
</comment>
<comment type="subcellular location">
    <subcellularLocation>
        <location evidence="1">Cell inner membrane</location>
        <topology evidence="1">Multi-pass membrane protein</topology>
    </subcellularLocation>
    <subcellularLocation>
        <location evidence="8">Cell membrane</location>
        <topology evidence="8">Multi-pass membrane protein</topology>
    </subcellularLocation>
</comment>
<dbReference type="Pfam" id="PF00528">
    <property type="entry name" value="BPD_transp_1"/>
    <property type="match status" value="1"/>
</dbReference>
<feature type="transmembrane region" description="Helical" evidence="8">
    <location>
        <begin position="176"/>
        <end position="196"/>
    </location>
</feature>
<gene>
    <name evidence="10" type="ORF">SAMN04488498_104271</name>
</gene>
<keyword evidence="11" id="KW-1185">Reference proteome</keyword>
<keyword evidence="6 8" id="KW-1133">Transmembrane helix</keyword>
<accession>A0A1I3Y9M3</accession>
<evidence type="ECO:0000259" key="9">
    <source>
        <dbReference type="PROSITE" id="PS50928"/>
    </source>
</evidence>
<keyword evidence="2 8" id="KW-0813">Transport</keyword>